<reference evidence="1 2" key="1">
    <citation type="journal article" date="2024" name="G3 (Bethesda)">
        <title>Genome assembly of Hibiscus sabdariffa L. provides insights into metabolisms of medicinal natural products.</title>
        <authorList>
            <person name="Kim T."/>
        </authorList>
    </citation>
    <scope>NUCLEOTIDE SEQUENCE [LARGE SCALE GENOMIC DNA]</scope>
    <source>
        <strain evidence="1">TK-2024</strain>
        <tissue evidence="1">Old leaves</tissue>
    </source>
</reference>
<name>A0ABR1ZY62_9ROSI</name>
<keyword evidence="2" id="KW-1185">Reference proteome</keyword>
<sequence length="286" mass="31111">MALWGWVRRGGHRIAWKSLVSRSIGDIDFEDAGGHGDNQRPRDHAPSFKDKLLGMTNSAKGGSTITELDVEVKDEDVRVGGGNTQRNPKDLYGPWMQVVNRKRRSVPNANNTGIPSRGPRPMTIEGSRFEVLSQEQDNVVERDDGSLNAGILEREVADVVMDSREVTKVNGAGSSTERTVVSVEPVVGKSDSMGVRTVALPTVAARGKVVAADSTLPVGRHSAVRVVIDDGRAPKSTKERILPASFRGSQDVLGPKCVWGCKVGHVRLIRRGRGIRELLILRSRIT</sequence>
<evidence type="ECO:0000313" key="2">
    <source>
        <dbReference type="Proteomes" id="UP001472677"/>
    </source>
</evidence>
<evidence type="ECO:0000313" key="1">
    <source>
        <dbReference type="EMBL" id="KAK8485666.1"/>
    </source>
</evidence>
<dbReference type="Proteomes" id="UP001472677">
    <property type="component" value="Unassembled WGS sequence"/>
</dbReference>
<comment type="caution">
    <text evidence="1">The sequence shown here is derived from an EMBL/GenBank/DDBJ whole genome shotgun (WGS) entry which is preliminary data.</text>
</comment>
<gene>
    <name evidence="1" type="ORF">V6N12_019193</name>
</gene>
<dbReference type="EMBL" id="JBBPBM010001261">
    <property type="protein sequence ID" value="KAK8485666.1"/>
    <property type="molecule type" value="Genomic_DNA"/>
</dbReference>
<protein>
    <submittedName>
        <fullName evidence="1">Uncharacterized protein</fullName>
    </submittedName>
</protein>
<organism evidence="1 2">
    <name type="scientific">Hibiscus sabdariffa</name>
    <name type="common">roselle</name>
    <dbReference type="NCBI Taxonomy" id="183260"/>
    <lineage>
        <taxon>Eukaryota</taxon>
        <taxon>Viridiplantae</taxon>
        <taxon>Streptophyta</taxon>
        <taxon>Embryophyta</taxon>
        <taxon>Tracheophyta</taxon>
        <taxon>Spermatophyta</taxon>
        <taxon>Magnoliopsida</taxon>
        <taxon>eudicotyledons</taxon>
        <taxon>Gunneridae</taxon>
        <taxon>Pentapetalae</taxon>
        <taxon>rosids</taxon>
        <taxon>malvids</taxon>
        <taxon>Malvales</taxon>
        <taxon>Malvaceae</taxon>
        <taxon>Malvoideae</taxon>
        <taxon>Hibiscus</taxon>
    </lineage>
</organism>
<proteinExistence type="predicted"/>
<accession>A0ABR1ZY62</accession>